<dbReference type="AlphaFoldDB" id="A0A915HQB6"/>
<evidence type="ECO:0000313" key="2">
    <source>
        <dbReference type="WBParaSite" id="nRc.2.0.1.t03706-RA"/>
    </source>
</evidence>
<sequence>MLTKCQHNLSFVFSRSRFRFLSTIALKSSSNDIHEWDFLSAGIFAEKEASKILHSTFGSANSDAVVAEDVYQICGVKVSFWHTVQGFVA</sequence>
<organism evidence="1 2">
    <name type="scientific">Romanomermis culicivorax</name>
    <name type="common">Nematode worm</name>
    <dbReference type="NCBI Taxonomy" id="13658"/>
    <lineage>
        <taxon>Eukaryota</taxon>
        <taxon>Metazoa</taxon>
        <taxon>Ecdysozoa</taxon>
        <taxon>Nematoda</taxon>
        <taxon>Enoplea</taxon>
        <taxon>Dorylaimia</taxon>
        <taxon>Mermithida</taxon>
        <taxon>Mermithoidea</taxon>
        <taxon>Mermithidae</taxon>
        <taxon>Romanomermis</taxon>
    </lineage>
</organism>
<accession>A0A915HQB6</accession>
<keyword evidence="1" id="KW-1185">Reference proteome</keyword>
<evidence type="ECO:0000313" key="1">
    <source>
        <dbReference type="Proteomes" id="UP000887565"/>
    </source>
</evidence>
<dbReference type="WBParaSite" id="nRc.2.0.1.t03706-RA">
    <property type="protein sequence ID" value="nRc.2.0.1.t03706-RA"/>
    <property type="gene ID" value="nRc.2.0.1.g03706"/>
</dbReference>
<name>A0A915HQB6_ROMCU</name>
<protein>
    <submittedName>
        <fullName evidence="2">Uncharacterized protein</fullName>
    </submittedName>
</protein>
<reference evidence="2" key="1">
    <citation type="submission" date="2022-11" db="UniProtKB">
        <authorList>
            <consortium name="WormBaseParasite"/>
        </authorList>
    </citation>
    <scope>IDENTIFICATION</scope>
</reference>
<dbReference type="Proteomes" id="UP000887565">
    <property type="component" value="Unplaced"/>
</dbReference>
<proteinExistence type="predicted"/>